<name>A0A5C6TSH7_9SPHN</name>
<organism evidence="1 2">
    <name type="scientific">Allosphingosinicella ginsenosidimutans</name>
    <dbReference type="NCBI Taxonomy" id="1176539"/>
    <lineage>
        <taxon>Bacteria</taxon>
        <taxon>Pseudomonadati</taxon>
        <taxon>Pseudomonadota</taxon>
        <taxon>Alphaproteobacteria</taxon>
        <taxon>Sphingomonadales</taxon>
        <taxon>Sphingomonadaceae</taxon>
        <taxon>Allosphingosinicella</taxon>
    </lineage>
</organism>
<keyword evidence="2" id="KW-1185">Reference proteome</keyword>
<accession>A0A5C6TSH7</accession>
<dbReference type="AlphaFoldDB" id="A0A5C6TSH7"/>
<dbReference type="Proteomes" id="UP000321249">
    <property type="component" value="Unassembled WGS sequence"/>
</dbReference>
<dbReference type="EMBL" id="VOQQ01000001">
    <property type="protein sequence ID" value="TXC63206.1"/>
    <property type="molecule type" value="Genomic_DNA"/>
</dbReference>
<dbReference type="InterPro" id="IPR036188">
    <property type="entry name" value="FAD/NAD-bd_sf"/>
</dbReference>
<comment type="caution">
    <text evidence="1">The sequence shown here is derived from an EMBL/GenBank/DDBJ whole genome shotgun (WGS) entry which is preliminary data.</text>
</comment>
<evidence type="ECO:0008006" key="3">
    <source>
        <dbReference type="Google" id="ProtNLM"/>
    </source>
</evidence>
<proteinExistence type="predicted"/>
<evidence type="ECO:0000313" key="1">
    <source>
        <dbReference type="EMBL" id="TXC63206.1"/>
    </source>
</evidence>
<sequence length="369" mass="39047">MPRGTRDGILIAGGGVAGCLAALAMARLRPDVPLLIVEEQARFGGPGAQILCLDGLDEAARALGEAAATAAWPGLYLALPGKSRKLKAPLACIGGDGLHAIMVETLRPDQYLLGTKVVALRDDALVLDGGETIKAEGAIDARGAANLSMLELLYEARTEREVELAAPHGVDRPVLIDATVPRAGPGHIEVTPVGDRALRIADIVSSERAQGDAEAGARIDSYLAARGWRVVEVLAERTLSRPLPIGGDFAAFWRIGGARVARLGLRGGFLDPLNGTTAADALRNGALLARQRDFSGAALHDLFEASARQAWRRREPRRAINAAIAAAPPETRLALFDRLYGLDAGTVTRLLSERTGLADRMRIQRALRG</sequence>
<protein>
    <recommendedName>
        <fullName evidence="3">FAD-dependent oxidoreductase</fullName>
    </recommendedName>
</protein>
<reference evidence="1 2" key="1">
    <citation type="journal article" date="2015" name="J. Microbiol.">
        <title>Sphingosinicella ginsenosidimutans sp. nov., with ginsenoside converting activity.</title>
        <authorList>
            <person name="Kim J.K."/>
            <person name="Kang M.S."/>
            <person name="Park S.C."/>
            <person name="Kim K.M."/>
            <person name="Choi K."/>
            <person name="Yoon M.H."/>
            <person name="Im W.T."/>
        </authorList>
    </citation>
    <scope>NUCLEOTIDE SEQUENCE [LARGE SCALE GENOMIC DNA]</scope>
    <source>
        <strain evidence="1 2">BS-11</strain>
    </source>
</reference>
<dbReference type="Pfam" id="PF05834">
    <property type="entry name" value="Lycopene_cycl"/>
    <property type="match status" value="1"/>
</dbReference>
<evidence type="ECO:0000313" key="2">
    <source>
        <dbReference type="Proteomes" id="UP000321249"/>
    </source>
</evidence>
<dbReference type="PROSITE" id="PS51257">
    <property type="entry name" value="PROKAR_LIPOPROTEIN"/>
    <property type="match status" value="1"/>
</dbReference>
<dbReference type="OrthoDB" id="7593547at2"/>
<dbReference type="SUPFAM" id="SSF51905">
    <property type="entry name" value="FAD/NAD(P)-binding domain"/>
    <property type="match status" value="1"/>
</dbReference>
<dbReference type="RefSeq" id="WP_147042618.1">
    <property type="nucleotide sequence ID" value="NZ_BAABIR010000005.1"/>
</dbReference>
<dbReference type="Gene3D" id="3.50.50.60">
    <property type="entry name" value="FAD/NAD(P)-binding domain"/>
    <property type="match status" value="1"/>
</dbReference>
<gene>
    <name evidence="1" type="ORF">FRZ32_05735</name>
</gene>